<dbReference type="RefSeq" id="WP_170842417.1">
    <property type="nucleotide sequence ID" value="NZ_FNIT01000001.1"/>
</dbReference>
<dbReference type="InterPro" id="IPR005546">
    <property type="entry name" value="Autotransporte_beta"/>
</dbReference>
<dbReference type="SMART" id="SM00869">
    <property type="entry name" value="Autotransporter"/>
    <property type="match status" value="1"/>
</dbReference>
<gene>
    <name evidence="4" type="ORF">SAMN05192530_101298</name>
</gene>
<keyword evidence="5" id="KW-1185">Reference proteome</keyword>
<dbReference type="PANTHER" id="PTHR45648">
    <property type="entry name" value="GDSL LIPASE/ACYLHYDROLASE FAMILY PROTEIN (AFU_ORTHOLOGUE AFUA_4G14700)"/>
    <property type="match status" value="1"/>
</dbReference>
<proteinExistence type="predicted"/>
<keyword evidence="1" id="KW-0378">Hydrolase</keyword>
<evidence type="ECO:0000256" key="2">
    <source>
        <dbReference type="SAM" id="SignalP"/>
    </source>
</evidence>
<dbReference type="InterPro" id="IPR001087">
    <property type="entry name" value="GDSL"/>
</dbReference>
<dbReference type="PANTHER" id="PTHR45648:SF22">
    <property type="entry name" value="GDSL LIPASE_ACYLHYDROLASE FAMILY PROTEIN (AFU_ORTHOLOGUE AFUA_4G14700)"/>
    <property type="match status" value="1"/>
</dbReference>
<dbReference type="PROSITE" id="PS51208">
    <property type="entry name" value="AUTOTRANSPORTER"/>
    <property type="match status" value="1"/>
</dbReference>
<name>A0A1H0CGJ8_9HYPH</name>
<dbReference type="Gene3D" id="3.40.50.1110">
    <property type="entry name" value="SGNH hydrolase"/>
    <property type="match status" value="1"/>
</dbReference>
<dbReference type="InterPro" id="IPR051058">
    <property type="entry name" value="GDSL_Est/Lipase"/>
</dbReference>
<dbReference type="Pfam" id="PF00657">
    <property type="entry name" value="Lipase_GDSL"/>
    <property type="match status" value="1"/>
</dbReference>
<protein>
    <submittedName>
        <fullName evidence="4">Outer membrane lipase/esterase</fullName>
    </submittedName>
</protein>
<dbReference type="EMBL" id="FNIT01000001">
    <property type="protein sequence ID" value="SDN57007.1"/>
    <property type="molecule type" value="Genomic_DNA"/>
</dbReference>
<organism evidence="4 5">
    <name type="scientific">Aureimonas jatrophae</name>
    <dbReference type="NCBI Taxonomy" id="1166073"/>
    <lineage>
        <taxon>Bacteria</taxon>
        <taxon>Pseudomonadati</taxon>
        <taxon>Pseudomonadota</taxon>
        <taxon>Alphaproteobacteria</taxon>
        <taxon>Hyphomicrobiales</taxon>
        <taxon>Aurantimonadaceae</taxon>
        <taxon>Aureimonas</taxon>
    </lineage>
</organism>
<evidence type="ECO:0000259" key="3">
    <source>
        <dbReference type="PROSITE" id="PS51208"/>
    </source>
</evidence>
<dbReference type="AlphaFoldDB" id="A0A1H0CGJ8"/>
<feature type="chain" id="PRO_5011490065" evidence="2">
    <location>
        <begin position="28"/>
        <end position="629"/>
    </location>
</feature>
<dbReference type="GO" id="GO:0019867">
    <property type="term" value="C:outer membrane"/>
    <property type="evidence" value="ECO:0007669"/>
    <property type="project" value="InterPro"/>
</dbReference>
<keyword evidence="2" id="KW-0732">Signal</keyword>
<dbReference type="GO" id="GO:0016788">
    <property type="term" value="F:hydrolase activity, acting on ester bonds"/>
    <property type="evidence" value="ECO:0007669"/>
    <property type="project" value="InterPro"/>
</dbReference>
<dbReference type="InterPro" id="IPR036514">
    <property type="entry name" value="SGNH_hydro_sf"/>
</dbReference>
<feature type="signal peptide" evidence="2">
    <location>
        <begin position="1"/>
        <end position="27"/>
    </location>
</feature>
<dbReference type="Gene3D" id="2.40.128.130">
    <property type="entry name" value="Autotransporter beta-domain"/>
    <property type="match status" value="1"/>
</dbReference>
<feature type="domain" description="Autotransporter" evidence="3">
    <location>
        <begin position="355"/>
        <end position="629"/>
    </location>
</feature>
<dbReference type="SUPFAM" id="SSF103515">
    <property type="entry name" value="Autotransporter"/>
    <property type="match status" value="1"/>
</dbReference>
<dbReference type="Proteomes" id="UP000198793">
    <property type="component" value="Unassembled WGS sequence"/>
</dbReference>
<dbReference type="NCBIfam" id="TIGR01414">
    <property type="entry name" value="autotrans_barl"/>
    <property type="match status" value="1"/>
</dbReference>
<dbReference type="Pfam" id="PF03797">
    <property type="entry name" value="Autotransporter"/>
    <property type="match status" value="1"/>
</dbReference>
<dbReference type="InterPro" id="IPR006315">
    <property type="entry name" value="OM_autotransptr_brl_dom"/>
</dbReference>
<accession>A0A1H0CGJ8</accession>
<evidence type="ECO:0000313" key="4">
    <source>
        <dbReference type="EMBL" id="SDN57007.1"/>
    </source>
</evidence>
<evidence type="ECO:0000313" key="5">
    <source>
        <dbReference type="Proteomes" id="UP000198793"/>
    </source>
</evidence>
<reference evidence="4 5" key="1">
    <citation type="submission" date="2016-10" db="EMBL/GenBank/DDBJ databases">
        <authorList>
            <person name="de Groot N.N."/>
        </authorList>
    </citation>
    <scope>NUCLEOTIDE SEQUENCE [LARGE SCALE GENOMIC DNA]</scope>
    <source>
        <strain evidence="5">L7-484,KACC 16230,DSM 25025</strain>
    </source>
</reference>
<dbReference type="SUPFAM" id="SSF52266">
    <property type="entry name" value="SGNH hydrolase"/>
    <property type="match status" value="1"/>
</dbReference>
<evidence type="ECO:0000256" key="1">
    <source>
        <dbReference type="ARBA" id="ARBA00022801"/>
    </source>
</evidence>
<dbReference type="STRING" id="1166073.SAMN05192530_101298"/>
<dbReference type="InterPro" id="IPR036709">
    <property type="entry name" value="Autotransporte_beta_dom_sf"/>
</dbReference>
<sequence length="629" mass="65182">MSRLKSRAVLSATAALLLGATAMPALAQVAGPVISFGDSLSDNGNLFLISGTPTSPPYFAGRFSNGPVFTEYLNGDPMQPAGAATLGGIRINPERSQNYAFGGARTDRLDGLRPPGIPAQIDAFLLQDGRFGANDVVTLYGGANNIFQEVNVPGATPATIGAEAVASAGDIAASLARLGNLGAPTVVVLNLPDIGATPRFAATLQGSVVGTLATDAFNTALQAGVTQVAATLPNTDVVLVDVRRLGALIASDPARFGILNTRDACVETPACATAPASVQNTYQYWDSVHPTTGVHRLFSQLVEDYLSVGTSAAAVGSLTETALLDRMTANDAVRERARLAALRVPPPATGSDAAIAVPFSDVYVTLGGSRFERDRGNDYRFDNGTVRIGLDHRMNDRLLVGGALSASTGEVDDARLTYDTRSFAADLYATALFGPAYVTLSGGVAHQDYEDLDRRTLVDTVVNRGTDSNGVSANVGLEAGYGFRTGALTVTPALGLDYLYADADGYAETGAAAQIVTGDTQRNALLGSANLHLAYTTDLGGRPVALTGRIGYEDILTEDDARVSARIAGGISRARSAELEDLAARGFVAGVGVDAGLSDRLSLTGRYSVGTSSDIDVSHVGEVGLKLRF</sequence>
<dbReference type="CDD" id="cd01846">
    <property type="entry name" value="fatty_acyltransferase_like"/>
    <property type="match status" value="1"/>
</dbReference>